<organism evidence="1 2">
    <name type="scientific">Holothuria leucospilota</name>
    <name type="common">Black long sea cucumber</name>
    <name type="synonym">Mertensiothuria leucospilota</name>
    <dbReference type="NCBI Taxonomy" id="206669"/>
    <lineage>
        <taxon>Eukaryota</taxon>
        <taxon>Metazoa</taxon>
        <taxon>Echinodermata</taxon>
        <taxon>Eleutherozoa</taxon>
        <taxon>Echinozoa</taxon>
        <taxon>Holothuroidea</taxon>
        <taxon>Aspidochirotacea</taxon>
        <taxon>Aspidochirotida</taxon>
        <taxon>Holothuriidae</taxon>
        <taxon>Holothuria</taxon>
    </lineage>
</organism>
<dbReference type="Proteomes" id="UP001152320">
    <property type="component" value="Chromosome 1"/>
</dbReference>
<evidence type="ECO:0000313" key="1">
    <source>
        <dbReference type="EMBL" id="KAJ8050622.1"/>
    </source>
</evidence>
<protein>
    <submittedName>
        <fullName evidence="1">Uncharacterized protein</fullName>
    </submittedName>
</protein>
<reference evidence="1" key="1">
    <citation type="submission" date="2021-10" db="EMBL/GenBank/DDBJ databases">
        <title>Tropical sea cucumber genome reveals ecological adaptation and Cuvierian tubules defense mechanism.</title>
        <authorList>
            <person name="Chen T."/>
        </authorList>
    </citation>
    <scope>NUCLEOTIDE SEQUENCE</scope>
    <source>
        <strain evidence="1">Nanhai2018</strain>
        <tissue evidence="1">Muscle</tissue>
    </source>
</reference>
<dbReference type="EMBL" id="JAIZAY010000001">
    <property type="protein sequence ID" value="KAJ8050622.1"/>
    <property type="molecule type" value="Genomic_DNA"/>
</dbReference>
<proteinExistence type="predicted"/>
<accession>A0A9Q1HHW6</accession>
<sequence>MPFAYFVRYWGGLSFRWFFPTLFSNSVPHSWRPTKVYCQMRETLRIMSTVGDVLQSSAGTSTGPFLMTWLVRSNPTTMRQGRKCGVSSTAGHSITAGVTCCGGSHTTPS</sequence>
<evidence type="ECO:0000313" key="2">
    <source>
        <dbReference type="Proteomes" id="UP001152320"/>
    </source>
</evidence>
<dbReference type="AlphaFoldDB" id="A0A9Q1HHW6"/>
<comment type="caution">
    <text evidence="1">The sequence shown here is derived from an EMBL/GenBank/DDBJ whole genome shotgun (WGS) entry which is preliminary data.</text>
</comment>
<name>A0A9Q1HHW6_HOLLE</name>
<gene>
    <name evidence="1" type="ORF">HOLleu_03895</name>
</gene>
<keyword evidence="2" id="KW-1185">Reference proteome</keyword>